<feature type="compositionally biased region" description="Low complexity" evidence="1">
    <location>
        <begin position="1489"/>
        <end position="1508"/>
    </location>
</feature>
<feature type="region of interest" description="Disordered" evidence="1">
    <location>
        <begin position="1291"/>
        <end position="1363"/>
    </location>
</feature>
<feature type="region of interest" description="Disordered" evidence="1">
    <location>
        <begin position="1643"/>
        <end position="1765"/>
    </location>
</feature>
<name>A0A4Y7TIH2_COPMI</name>
<proteinExistence type="predicted"/>
<feature type="region of interest" description="Disordered" evidence="1">
    <location>
        <begin position="1489"/>
        <end position="1517"/>
    </location>
</feature>
<organism evidence="3 4">
    <name type="scientific">Coprinellus micaceus</name>
    <name type="common">Glistening ink-cap mushroom</name>
    <name type="synonym">Coprinus micaceus</name>
    <dbReference type="NCBI Taxonomy" id="71717"/>
    <lineage>
        <taxon>Eukaryota</taxon>
        <taxon>Fungi</taxon>
        <taxon>Dikarya</taxon>
        <taxon>Basidiomycota</taxon>
        <taxon>Agaricomycotina</taxon>
        <taxon>Agaricomycetes</taxon>
        <taxon>Agaricomycetidae</taxon>
        <taxon>Agaricales</taxon>
        <taxon>Agaricineae</taxon>
        <taxon>Psathyrellaceae</taxon>
        <taxon>Coprinellus</taxon>
    </lineage>
</organism>
<feature type="compositionally biased region" description="Basic and acidic residues" evidence="1">
    <location>
        <begin position="1818"/>
        <end position="1827"/>
    </location>
</feature>
<feature type="compositionally biased region" description="Low complexity" evidence="1">
    <location>
        <begin position="1464"/>
        <end position="1474"/>
    </location>
</feature>
<feature type="region of interest" description="Disordered" evidence="1">
    <location>
        <begin position="1804"/>
        <end position="1827"/>
    </location>
</feature>
<comment type="caution">
    <text evidence="3">The sequence shown here is derived from an EMBL/GenBank/DDBJ whole genome shotgun (WGS) entry which is preliminary data.</text>
</comment>
<feature type="compositionally biased region" description="Low complexity" evidence="1">
    <location>
        <begin position="1115"/>
        <end position="1135"/>
    </location>
</feature>
<feature type="region of interest" description="Disordered" evidence="1">
    <location>
        <begin position="775"/>
        <end position="825"/>
    </location>
</feature>
<feature type="compositionally biased region" description="Acidic residues" evidence="1">
    <location>
        <begin position="711"/>
        <end position="720"/>
    </location>
</feature>
<feature type="compositionally biased region" description="Polar residues" evidence="1">
    <location>
        <begin position="1433"/>
        <end position="1452"/>
    </location>
</feature>
<keyword evidence="2" id="KW-0812">Transmembrane</keyword>
<reference evidence="3 4" key="1">
    <citation type="journal article" date="2019" name="Nat. Ecol. Evol.">
        <title>Megaphylogeny resolves global patterns of mushroom evolution.</title>
        <authorList>
            <person name="Varga T."/>
            <person name="Krizsan K."/>
            <person name="Foldi C."/>
            <person name="Dima B."/>
            <person name="Sanchez-Garcia M."/>
            <person name="Sanchez-Ramirez S."/>
            <person name="Szollosi G.J."/>
            <person name="Szarkandi J.G."/>
            <person name="Papp V."/>
            <person name="Albert L."/>
            <person name="Andreopoulos W."/>
            <person name="Angelini C."/>
            <person name="Antonin V."/>
            <person name="Barry K.W."/>
            <person name="Bougher N.L."/>
            <person name="Buchanan P."/>
            <person name="Buyck B."/>
            <person name="Bense V."/>
            <person name="Catcheside P."/>
            <person name="Chovatia M."/>
            <person name="Cooper J."/>
            <person name="Damon W."/>
            <person name="Desjardin D."/>
            <person name="Finy P."/>
            <person name="Geml J."/>
            <person name="Haridas S."/>
            <person name="Hughes K."/>
            <person name="Justo A."/>
            <person name="Karasinski D."/>
            <person name="Kautmanova I."/>
            <person name="Kiss B."/>
            <person name="Kocsube S."/>
            <person name="Kotiranta H."/>
            <person name="LaButti K.M."/>
            <person name="Lechner B.E."/>
            <person name="Liimatainen K."/>
            <person name="Lipzen A."/>
            <person name="Lukacs Z."/>
            <person name="Mihaltcheva S."/>
            <person name="Morgado L.N."/>
            <person name="Niskanen T."/>
            <person name="Noordeloos M.E."/>
            <person name="Ohm R.A."/>
            <person name="Ortiz-Santana B."/>
            <person name="Ovrebo C."/>
            <person name="Racz N."/>
            <person name="Riley R."/>
            <person name="Savchenko A."/>
            <person name="Shiryaev A."/>
            <person name="Soop K."/>
            <person name="Spirin V."/>
            <person name="Szebenyi C."/>
            <person name="Tomsovsky M."/>
            <person name="Tulloss R.E."/>
            <person name="Uehling J."/>
            <person name="Grigoriev I.V."/>
            <person name="Vagvolgyi C."/>
            <person name="Papp T."/>
            <person name="Martin F.M."/>
            <person name="Miettinen O."/>
            <person name="Hibbett D.S."/>
            <person name="Nagy L.G."/>
        </authorList>
    </citation>
    <scope>NUCLEOTIDE SEQUENCE [LARGE SCALE GENOMIC DNA]</scope>
    <source>
        <strain evidence="3 4">FP101781</strain>
    </source>
</reference>
<feature type="region of interest" description="Disordered" evidence="1">
    <location>
        <begin position="1401"/>
        <end position="1477"/>
    </location>
</feature>
<feature type="region of interest" description="Disordered" evidence="1">
    <location>
        <begin position="1192"/>
        <end position="1220"/>
    </location>
</feature>
<feature type="compositionally biased region" description="Low complexity" evidence="1">
    <location>
        <begin position="791"/>
        <end position="825"/>
    </location>
</feature>
<accession>A0A4Y7TIH2</accession>
<feature type="compositionally biased region" description="Basic and acidic residues" evidence="1">
    <location>
        <begin position="1650"/>
        <end position="1675"/>
    </location>
</feature>
<feature type="compositionally biased region" description="Low complexity" evidence="1">
    <location>
        <begin position="1003"/>
        <end position="1016"/>
    </location>
</feature>
<feature type="region of interest" description="Disordered" evidence="1">
    <location>
        <begin position="1239"/>
        <end position="1274"/>
    </location>
</feature>
<feature type="compositionally biased region" description="Basic and acidic residues" evidence="1">
    <location>
        <begin position="1569"/>
        <end position="1586"/>
    </location>
</feature>
<feature type="region of interest" description="Disordered" evidence="1">
    <location>
        <begin position="52"/>
        <end position="99"/>
    </location>
</feature>
<feature type="compositionally biased region" description="Polar residues" evidence="1">
    <location>
        <begin position="1692"/>
        <end position="1705"/>
    </location>
</feature>
<feature type="transmembrane region" description="Helical" evidence="2">
    <location>
        <begin position="256"/>
        <end position="281"/>
    </location>
</feature>
<feature type="compositionally biased region" description="Polar residues" evidence="1">
    <location>
        <begin position="1349"/>
        <end position="1360"/>
    </location>
</feature>
<feature type="compositionally biased region" description="Polar residues" evidence="1">
    <location>
        <begin position="52"/>
        <end position="75"/>
    </location>
</feature>
<feature type="compositionally biased region" description="Low complexity" evidence="1">
    <location>
        <begin position="967"/>
        <end position="981"/>
    </location>
</feature>
<keyword evidence="2" id="KW-0472">Membrane</keyword>
<feature type="compositionally biased region" description="Low complexity" evidence="1">
    <location>
        <begin position="1045"/>
        <end position="1056"/>
    </location>
</feature>
<feature type="region of interest" description="Disordered" evidence="1">
    <location>
        <begin position="937"/>
        <end position="1173"/>
    </location>
</feature>
<protein>
    <submittedName>
        <fullName evidence="3">Uncharacterized protein</fullName>
    </submittedName>
</protein>
<dbReference type="OrthoDB" id="2590746at2759"/>
<keyword evidence="4" id="KW-1185">Reference proteome</keyword>
<sequence>MDRHPNQRRRPDTVLSNGSVDSIYLQYGVERDVHTDDHGRGSMYNIPGHEASTATLVTPPSNTGPQRPNSNSNGASHILARNNGVRGHRRQSSIASSFASTETLPAYSTSQDNLIDPLQDPTDDSHQANVDRNLSRIYSLYRRDTRSHIDSYIPRVPLQPNIGQGVGVAQRQGHHRRQTSDFSLMSNDSNLTLVHSNASHMDVDLEKGKAPHGKSKLGLGLGNESESTLADLDPIKGLPMTPVTPTPKRVLKRTGLCCGLCCFATLVLACICAVSFMMLMVNANLDGWGHRNVVHMPFGFKSPRQTQMGGADGSGKPTSVLRVFPTGWLVILRRRWVAGALRVTWVRGLLTVLRDVKGSLFGWFPGRFWVPFVNGGAFLWQAAYSRTPSRFLLVSVTTPGFLSLPVIQVSSGLVVRQNASGTFDFSQEFNRGYGCGAATSGGGNDHRALILPTAIRKLSTTSETGLAAILEMSQLIRGEEVQSDVWQAPRDALSKLLENLEGGGREYGCDQRSSFSHGLFFVERGPSDGRMEMSKGGGEGEEGCASIPAVVCSIERKPANNGLELRYRFLTCITGQKSGTSPTTGVVDIFLVSNPSKDASIGNPLVLRLSAGFSWGQADFSTRNTGAVYIATAVTRKALECGESSSQTNFGLNSLRYELQTWDEPGVAMSMFSSFAQFLPSAIQSTITPHAAPPTEAEERPPPESNFDPCNTDDEGDEEELLRQQSQQMDEQDGDKRRVKSKKEKDASKMVSETFIFVRPPPSKTNHPLNLQVQLVPPSARPPSGVAVPESQPTTPISASSTASSMTDGASLARTSSNRSDYSSAYASNSTTSIASYASSSAETSSSTSTSSGRGARRIIPLYNLQAHNVLTNVIADAGTDAKIAKFQKKGLELIDLAVLEPVEVWGVKGKSGEKQAKKQGMRISVDEMGSIVHTGLATNCPRPLDTGRKGSFLLPKTNGSRPTTPSANSSAVSVASNFSNQPQVTGSPQPRLWELHPPASAPPQSAAFPSSQLPQPSKPIPITPPVAREERPSHDATPPAIVISTTPTKKPSSSSLFGKLKFNTKRNSALNPLVESPATSPTPNPPIQAQQSELAKLAMTTSPVNPGRPPPRQPASLPTPLSPSSISSQHSNTPTPTPTTPNPRGDKRRRTKTMLPSSEGGGPSPRMSAIGGAFTRGRNKFVSGFKNAATAPLVEDPPNSAGSSTSFAQPPPQQLGGAKGFFNKIAAGIAGERGVQQEGFSEAGAGKRSSGIFSIGRDGVNRDSADSGSSAGRTASPFGKLLYHTHSQQFIGRGNGNGAGSAGSSVNPSPRPSQDACSSNGPTHPIPLFAGATPSGPSSVAGSHISALPSTPSHTQNFAAPQPPTLAQHVSLRQLQLRPPVLGIQPTYVSASTHSQDASTVNLGFGPTGQPLATVMGQDLPTPGSTGDELSHSASYSTLGETEESVPTSSALGRKRKTSKTQSSIGGSSRRGSLNLDRDKDGLLVVTSASGGSNAGASSIALAGSSSKDVSAQGQGKEKERALMYVWLVAKWLKKRDAPPSRATSEYEASGGGGERLRARELFRDILPRRDRDRGNSNAEKEAKRGSWHAGAGIGQLPHLGGHGQNPSNTSGPLAIGMQGQPLVLGPLVGGGFEVRFEWKRAKKSKGKNKGDENDKRGRRKEKEMPAVKKRDMATEEEGGVEDTPRPPQGVQPTSRMNRVSTTGLAGDGLDDSPTRSSDSPSRRSVSGASSRRRVSLLLKRKEGLEEDGVDDDDEDDSDSEDSETPWICTLKLRKIGYVQAPRGSNTVVDALATGCPPTNVTSLNSKLGGESGVSGRKGEKGEKEQTARLKVGTLSPTPHHPKVVAMLKVPFPLPDVEVERMKFVKRKAFPGQSEEEARSDPYYGVTLTAEDIKDIVCSTGLWLVVRESIGGVGKVNRKGDGWKIRG</sequence>
<feature type="compositionally biased region" description="Acidic residues" evidence="1">
    <location>
        <begin position="1746"/>
        <end position="1765"/>
    </location>
</feature>
<dbReference type="Proteomes" id="UP000298030">
    <property type="component" value="Unassembled WGS sequence"/>
</dbReference>
<evidence type="ECO:0000256" key="1">
    <source>
        <dbReference type="SAM" id="MobiDB-lite"/>
    </source>
</evidence>
<keyword evidence="2" id="KW-1133">Transmembrane helix</keyword>
<gene>
    <name evidence="3" type="ORF">FA13DRAFT_1830859</name>
</gene>
<dbReference type="PANTHER" id="PTHR24216:SF65">
    <property type="entry name" value="PAXILLIN-LIKE PROTEIN 1"/>
    <property type="match status" value="1"/>
</dbReference>
<dbReference type="EMBL" id="QPFP01000011">
    <property type="protein sequence ID" value="TEB33728.1"/>
    <property type="molecule type" value="Genomic_DNA"/>
</dbReference>
<evidence type="ECO:0000313" key="3">
    <source>
        <dbReference type="EMBL" id="TEB33728.1"/>
    </source>
</evidence>
<feature type="region of interest" description="Disordered" evidence="1">
    <location>
        <begin position="688"/>
        <end position="746"/>
    </location>
</feature>
<evidence type="ECO:0000313" key="4">
    <source>
        <dbReference type="Proteomes" id="UP000298030"/>
    </source>
</evidence>
<dbReference type="PANTHER" id="PTHR24216">
    <property type="entry name" value="PAXILLIN-RELATED"/>
    <property type="match status" value="1"/>
</dbReference>
<feature type="compositionally biased region" description="Low complexity" evidence="1">
    <location>
        <begin position="1716"/>
        <end position="1731"/>
    </location>
</feature>
<feature type="region of interest" description="Disordered" evidence="1">
    <location>
        <begin position="1569"/>
        <end position="1616"/>
    </location>
</feature>
<evidence type="ECO:0000256" key="2">
    <source>
        <dbReference type="SAM" id="Phobius"/>
    </source>
</evidence>